<dbReference type="Proteomes" id="UP000263300">
    <property type="component" value="Segment"/>
</dbReference>
<name>A0A385D458_9CAUD</name>
<dbReference type="EMBL" id="MH697587">
    <property type="protein sequence ID" value="AXQ52681.1"/>
    <property type="molecule type" value="Genomic_DNA"/>
</dbReference>
<organism evidence="2 3">
    <name type="scientific">Mycobacterium phage IPhane7</name>
    <dbReference type="NCBI Taxonomy" id="2301552"/>
    <lineage>
        <taxon>Viruses</taxon>
        <taxon>Duplodnaviria</taxon>
        <taxon>Heunggongvirae</taxon>
        <taxon>Uroviricota</taxon>
        <taxon>Caudoviricetes</taxon>
        <taxon>Vilmaviridae</taxon>
        <taxon>Mclasvirinae</taxon>
        <taxon>Bongovirus</taxon>
        <taxon>Bongovirus bongo</taxon>
    </lineage>
</organism>
<proteinExistence type="predicted"/>
<sequence length="111" mass="12652">MATLEERLECAEEVLAKTVEEIDSIKAEMKERDEDPYPIGTVVKATGSWIPFAAIRFRNVPDYLQEYYGAHYSGPCWVTLFHDMSGRAYPTFADLRRAFDSGIDFVPLEVP</sequence>
<gene>
    <name evidence="2" type="primary">40</name>
    <name evidence="2" type="ORF">SEA_IPHANE7_40</name>
</gene>
<keyword evidence="1" id="KW-0175">Coiled coil</keyword>
<accession>A0A385D458</accession>
<evidence type="ECO:0000256" key="1">
    <source>
        <dbReference type="SAM" id="Coils"/>
    </source>
</evidence>
<feature type="coiled-coil region" evidence="1">
    <location>
        <begin position="1"/>
        <end position="28"/>
    </location>
</feature>
<evidence type="ECO:0000313" key="2">
    <source>
        <dbReference type="EMBL" id="AXQ52681.1"/>
    </source>
</evidence>
<evidence type="ECO:0000313" key="3">
    <source>
        <dbReference type="Proteomes" id="UP000263300"/>
    </source>
</evidence>
<protein>
    <submittedName>
        <fullName evidence="2">Uncharacterized protein</fullName>
    </submittedName>
</protein>
<reference evidence="2 3" key="1">
    <citation type="submission" date="2018-07" db="EMBL/GenBank/DDBJ databases">
        <authorList>
            <person name="Billings M."/>
            <person name="Bovender A."/>
            <person name="Brown J."/>
            <person name="Buchanan C."/>
            <person name="Burns J."/>
            <person name="Cash A."/>
            <person name="Curtis S."/>
            <person name="Johnson C."/>
            <person name="Jones C."/>
            <person name="Kelnhofer D."/>
            <person name="Killilee J."/>
            <person name="Moore A."/>
            <person name="Norton M."/>
            <person name="Rood D."/>
            <person name="Salvo H."/>
            <person name="Weatherman E."/>
            <person name="Winchel S."/>
            <person name="Wood S."/>
            <person name="Eckardt M.A."/>
            <person name="Gainey M.D."/>
            <person name="Wallen J.R."/>
            <person name="Garlena R.A."/>
            <person name="Russell D.A."/>
            <person name="Pope W.H."/>
            <person name="Jacobs-Sera D."/>
            <person name="Hatfull G.F."/>
        </authorList>
    </citation>
    <scope>NUCLEOTIDE SEQUENCE [LARGE SCALE GENOMIC DNA]</scope>
</reference>